<gene>
    <name evidence="1" type="ORF">H9624_12950</name>
</gene>
<dbReference type="EMBL" id="JACSPO010000008">
    <property type="protein sequence ID" value="MBD8063225.1"/>
    <property type="molecule type" value="Genomic_DNA"/>
</dbReference>
<protein>
    <submittedName>
        <fullName evidence="1">Uncharacterized protein</fullName>
    </submittedName>
</protein>
<reference evidence="1 2" key="1">
    <citation type="submission" date="2020-08" db="EMBL/GenBank/DDBJ databases">
        <title>A Genomic Blueprint of the Chicken Gut Microbiome.</title>
        <authorList>
            <person name="Gilroy R."/>
            <person name="Ravi A."/>
            <person name="Getino M."/>
            <person name="Pursley I."/>
            <person name="Horton D.L."/>
            <person name="Alikhan N.-F."/>
            <person name="Baker D."/>
            <person name="Gharbi K."/>
            <person name="Hall N."/>
            <person name="Watson M."/>
            <person name="Adriaenssens E.M."/>
            <person name="Foster-Nyarko E."/>
            <person name="Jarju S."/>
            <person name="Secka A."/>
            <person name="Antonio M."/>
            <person name="Oren A."/>
            <person name="Chaudhuri R."/>
            <person name="La Ragione R.M."/>
            <person name="Hildebrand F."/>
            <person name="Pallen M.J."/>
        </authorList>
    </citation>
    <scope>NUCLEOTIDE SEQUENCE [LARGE SCALE GENOMIC DNA]</scope>
    <source>
        <strain evidence="1 2">Sa1BUA1</strain>
    </source>
</reference>
<name>A0ABR8Z4P7_9MICO</name>
<dbReference type="Proteomes" id="UP000661894">
    <property type="component" value="Unassembled WGS sequence"/>
</dbReference>
<accession>A0ABR8Z4P7</accession>
<keyword evidence="2" id="KW-1185">Reference proteome</keyword>
<dbReference type="RefSeq" id="WP_251840320.1">
    <property type="nucleotide sequence ID" value="NZ_JACSPO010000008.1"/>
</dbReference>
<evidence type="ECO:0000313" key="1">
    <source>
        <dbReference type="EMBL" id="MBD8063225.1"/>
    </source>
</evidence>
<dbReference type="InterPro" id="IPR036411">
    <property type="entry name" value="TorD-like_sf"/>
</dbReference>
<dbReference type="Gene3D" id="1.10.3480.10">
    <property type="entry name" value="TorD-like"/>
    <property type="match status" value="1"/>
</dbReference>
<sequence>MEDLLARGAQVGTAGFVLSRLLLEPPSQTLAESFASPQMRQTWPLQDAHSVHAVESVAPEPLDVVARDHLTMFRRRPPLVPLHESAWRRDSDADALRRELLGTYAGTVFAGLPSPADDHLGFQLAFLADLATRVGRLHAAGDVAGAGEAAGTALRLRAEHTDLVVGPVIEGIARHARTRLYRAVPGLLRGFLTGHAALCAAVPQGVS</sequence>
<organism evidence="1 2">
    <name type="scientific">Oceanitalea stevensii</name>
    <dbReference type="NCBI Taxonomy" id="2763072"/>
    <lineage>
        <taxon>Bacteria</taxon>
        <taxon>Bacillati</taxon>
        <taxon>Actinomycetota</taxon>
        <taxon>Actinomycetes</taxon>
        <taxon>Micrococcales</taxon>
        <taxon>Bogoriellaceae</taxon>
        <taxon>Georgenia</taxon>
    </lineage>
</organism>
<comment type="caution">
    <text evidence="1">The sequence shown here is derived from an EMBL/GenBank/DDBJ whole genome shotgun (WGS) entry which is preliminary data.</text>
</comment>
<proteinExistence type="predicted"/>
<evidence type="ECO:0000313" key="2">
    <source>
        <dbReference type="Proteomes" id="UP000661894"/>
    </source>
</evidence>
<dbReference type="SUPFAM" id="SSF89155">
    <property type="entry name" value="TorD-like"/>
    <property type="match status" value="1"/>
</dbReference>